<gene>
    <name evidence="12" type="primary">lexA</name>
    <name evidence="16" type="ORF">A2898_01360</name>
</gene>
<feature type="DNA-binding region" description="H-T-H motif" evidence="12">
    <location>
        <begin position="29"/>
        <end position="49"/>
    </location>
</feature>
<comment type="caution">
    <text evidence="16">The sequence shown here is derived from an EMBL/GenBank/DDBJ whole genome shotgun (WGS) entry which is preliminary data.</text>
</comment>
<evidence type="ECO:0000256" key="6">
    <source>
        <dbReference type="ARBA" id="ARBA00022813"/>
    </source>
</evidence>
<dbReference type="GO" id="GO:0006281">
    <property type="term" value="P:DNA repair"/>
    <property type="evidence" value="ECO:0007669"/>
    <property type="project" value="UniProtKB-UniRule"/>
</dbReference>
<reference evidence="16 17" key="1">
    <citation type="journal article" date="2016" name="Nat. Commun.">
        <title>Thousands of microbial genomes shed light on interconnected biogeochemical processes in an aquifer system.</title>
        <authorList>
            <person name="Anantharaman K."/>
            <person name="Brown C.T."/>
            <person name="Hug L.A."/>
            <person name="Sharon I."/>
            <person name="Castelle C.J."/>
            <person name="Probst A.J."/>
            <person name="Thomas B.C."/>
            <person name="Singh A."/>
            <person name="Wilkins M.J."/>
            <person name="Karaoz U."/>
            <person name="Brodie E.L."/>
            <person name="Williams K.H."/>
            <person name="Hubbard S.S."/>
            <person name="Banfield J.F."/>
        </authorList>
    </citation>
    <scope>NUCLEOTIDE SEQUENCE [LARGE SCALE GENOMIC DNA]</scope>
</reference>
<feature type="site" description="Cleavage; by autolysis" evidence="12">
    <location>
        <begin position="93"/>
        <end position="94"/>
    </location>
</feature>
<dbReference type="InterPro" id="IPR036390">
    <property type="entry name" value="WH_DNA-bd_sf"/>
</dbReference>
<evidence type="ECO:0000313" key="16">
    <source>
        <dbReference type="EMBL" id="OGY82501.1"/>
    </source>
</evidence>
<keyword evidence="10 12" id="KW-0234">DNA repair</keyword>
<dbReference type="InterPro" id="IPR015927">
    <property type="entry name" value="Peptidase_S24_S26A/B/C"/>
</dbReference>
<dbReference type="GO" id="GO:0006508">
    <property type="term" value="P:proteolysis"/>
    <property type="evidence" value="ECO:0007669"/>
    <property type="project" value="InterPro"/>
</dbReference>
<comment type="function">
    <text evidence="12">Represses a number of genes involved in the response to DNA damage (SOS response), including recA and lexA. In the presence of single-stranded DNA, RecA interacts with LexA causing an autocatalytic cleavage which disrupts the DNA-binding part of LexA, leading to derepression of the SOS regulon and eventually DNA repair.</text>
</comment>
<dbReference type="InterPro" id="IPR050077">
    <property type="entry name" value="LexA_repressor"/>
</dbReference>
<dbReference type="InterPro" id="IPR039418">
    <property type="entry name" value="LexA-like"/>
</dbReference>
<keyword evidence="9 12" id="KW-0804">Transcription</keyword>
<evidence type="ECO:0000256" key="7">
    <source>
        <dbReference type="ARBA" id="ARBA00023015"/>
    </source>
</evidence>
<evidence type="ECO:0000256" key="10">
    <source>
        <dbReference type="ARBA" id="ARBA00023204"/>
    </source>
</evidence>
<evidence type="ECO:0000256" key="9">
    <source>
        <dbReference type="ARBA" id="ARBA00023163"/>
    </source>
</evidence>
<evidence type="ECO:0000256" key="13">
    <source>
        <dbReference type="RuleBase" id="RU003991"/>
    </source>
</evidence>
<evidence type="ECO:0000259" key="15">
    <source>
        <dbReference type="Pfam" id="PF01726"/>
    </source>
</evidence>
<organism evidence="16 17">
    <name type="scientific">Candidatus Kerfeldbacteria bacterium RIFCSPLOWO2_01_FULL_48_11</name>
    <dbReference type="NCBI Taxonomy" id="1798543"/>
    <lineage>
        <taxon>Bacteria</taxon>
        <taxon>Candidatus Kerfeldiibacteriota</taxon>
    </lineage>
</organism>
<dbReference type="GO" id="GO:0009432">
    <property type="term" value="P:SOS response"/>
    <property type="evidence" value="ECO:0007669"/>
    <property type="project" value="UniProtKB-UniRule"/>
</dbReference>
<evidence type="ECO:0000259" key="14">
    <source>
        <dbReference type="Pfam" id="PF00717"/>
    </source>
</evidence>
<dbReference type="Gene3D" id="1.10.10.10">
    <property type="entry name" value="Winged helix-like DNA-binding domain superfamily/Winged helix DNA-binding domain"/>
    <property type="match status" value="1"/>
</dbReference>
<dbReference type="EC" id="3.4.21.88" evidence="12"/>
<dbReference type="GO" id="GO:0004252">
    <property type="term" value="F:serine-type endopeptidase activity"/>
    <property type="evidence" value="ECO:0007669"/>
    <property type="project" value="UniProtKB-UniRule"/>
</dbReference>
<proteinExistence type="inferred from homology"/>
<keyword evidence="8 12" id="KW-0238">DNA-binding</keyword>
<dbReference type="NCBIfam" id="TIGR00498">
    <property type="entry name" value="lexA"/>
    <property type="match status" value="1"/>
</dbReference>
<dbReference type="PANTHER" id="PTHR33516">
    <property type="entry name" value="LEXA REPRESSOR"/>
    <property type="match status" value="1"/>
</dbReference>
<comment type="catalytic activity">
    <reaction evidence="12">
        <text>Hydrolysis of Ala-|-Gly bond in repressor LexA.</text>
        <dbReference type="EC" id="3.4.21.88"/>
    </reaction>
</comment>
<dbReference type="FunFam" id="2.10.109.10:FF:000001">
    <property type="entry name" value="LexA repressor"/>
    <property type="match status" value="1"/>
</dbReference>
<dbReference type="Gene3D" id="2.10.109.10">
    <property type="entry name" value="Umud Fragment, subunit A"/>
    <property type="match status" value="1"/>
</dbReference>
<dbReference type="AlphaFoldDB" id="A0A1G2AZX6"/>
<dbReference type="InterPro" id="IPR006199">
    <property type="entry name" value="LexA_DNA-bd_dom"/>
</dbReference>
<dbReference type="CDD" id="cd06529">
    <property type="entry name" value="S24_LexA-like"/>
    <property type="match status" value="1"/>
</dbReference>
<dbReference type="Pfam" id="PF00717">
    <property type="entry name" value="Peptidase_S24"/>
    <property type="match status" value="1"/>
</dbReference>
<dbReference type="InterPro" id="IPR006197">
    <property type="entry name" value="Peptidase_S24_LexA"/>
</dbReference>
<feature type="active site" description="For autocatalytic cleavage activity" evidence="12">
    <location>
        <position position="128"/>
    </location>
</feature>
<keyword evidence="2 12" id="KW-0678">Repressor</keyword>
<comment type="similarity">
    <text evidence="1 12 13">Belongs to the peptidase S24 family.</text>
</comment>
<dbReference type="GO" id="GO:0003677">
    <property type="term" value="F:DNA binding"/>
    <property type="evidence" value="ECO:0007669"/>
    <property type="project" value="UniProtKB-UniRule"/>
</dbReference>
<dbReference type="PANTHER" id="PTHR33516:SF2">
    <property type="entry name" value="LEXA REPRESSOR-RELATED"/>
    <property type="match status" value="1"/>
</dbReference>
<dbReference type="GO" id="GO:0006260">
    <property type="term" value="P:DNA replication"/>
    <property type="evidence" value="ECO:0007669"/>
    <property type="project" value="UniProtKB-UniRule"/>
</dbReference>
<dbReference type="GO" id="GO:0045892">
    <property type="term" value="P:negative regulation of DNA-templated transcription"/>
    <property type="evidence" value="ECO:0007669"/>
    <property type="project" value="UniProtKB-UniRule"/>
</dbReference>
<evidence type="ECO:0000256" key="5">
    <source>
        <dbReference type="ARBA" id="ARBA00022801"/>
    </source>
</evidence>
<evidence type="ECO:0000256" key="3">
    <source>
        <dbReference type="ARBA" id="ARBA00022705"/>
    </source>
</evidence>
<dbReference type="PRINTS" id="PR00726">
    <property type="entry name" value="LEXASERPTASE"/>
</dbReference>
<evidence type="ECO:0000256" key="11">
    <source>
        <dbReference type="ARBA" id="ARBA00023236"/>
    </source>
</evidence>
<dbReference type="Proteomes" id="UP000179164">
    <property type="component" value="Unassembled WGS sequence"/>
</dbReference>
<keyword evidence="3 12" id="KW-0235">DNA replication</keyword>
<feature type="active site" description="For autocatalytic cleavage activity" evidence="12">
    <location>
        <position position="166"/>
    </location>
</feature>
<keyword evidence="7 12" id="KW-0805">Transcription regulation</keyword>
<dbReference type="EMBL" id="MHKE01000019">
    <property type="protein sequence ID" value="OGY82501.1"/>
    <property type="molecule type" value="Genomic_DNA"/>
</dbReference>
<dbReference type="SUPFAM" id="SSF51306">
    <property type="entry name" value="LexA/Signal peptidase"/>
    <property type="match status" value="1"/>
</dbReference>
<evidence type="ECO:0000313" key="17">
    <source>
        <dbReference type="Proteomes" id="UP000179164"/>
    </source>
</evidence>
<name>A0A1G2AZX6_9BACT</name>
<protein>
    <recommendedName>
        <fullName evidence="12">LexA repressor</fullName>
        <ecNumber evidence="12">3.4.21.88</ecNumber>
    </recommendedName>
</protein>
<keyword evidence="5 12" id="KW-0378">Hydrolase</keyword>
<feature type="domain" description="LexA repressor DNA-binding" evidence="15">
    <location>
        <begin position="6"/>
        <end position="66"/>
    </location>
</feature>
<keyword evidence="4 12" id="KW-0227">DNA damage</keyword>
<evidence type="ECO:0000256" key="2">
    <source>
        <dbReference type="ARBA" id="ARBA00022491"/>
    </source>
</evidence>
<accession>A0A1G2AZX6</accession>
<dbReference type="STRING" id="1798543.A2898_01360"/>
<dbReference type="HAMAP" id="MF_00015">
    <property type="entry name" value="LexA"/>
    <property type="match status" value="1"/>
</dbReference>
<evidence type="ECO:0000256" key="12">
    <source>
        <dbReference type="HAMAP-Rule" id="MF_00015"/>
    </source>
</evidence>
<evidence type="ECO:0000256" key="4">
    <source>
        <dbReference type="ARBA" id="ARBA00022763"/>
    </source>
</evidence>
<evidence type="ECO:0000256" key="8">
    <source>
        <dbReference type="ARBA" id="ARBA00023125"/>
    </source>
</evidence>
<sequence length="207" mass="23006">MAPVLPKQKQKILFFLKHYIERQGFAPTLTEIAKEFGVSSLATVHEHLQFLEKRGFIKRDKSTARGISIVDREIQDSANSASILLPLVGMITAGEPIEAVENVDEHIPIPKELVGNKNAFLLKVKGDSMVESLIADGDLVIVEKTDIARDGDMVIALLEDGSATLKKLYHQKNYIRLQPANSAYKSRVVKNVVIQGRVMGILRTYRG</sequence>
<comment type="subunit">
    <text evidence="12">Homodimer.</text>
</comment>
<keyword evidence="11 12" id="KW-0742">SOS response</keyword>
<evidence type="ECO:0000256" key="1">
    <source>
        <dbReference type="ARBA" id="ARBA00007484"/>
    </source>
</evidence>
<dbReference type="InterPro" id="IPR036388">
    <property type="entry name" value="WH-like_DNA-bd_sf"/>
</dbReference>
<dbReference type="Pfam" id="PF01726">
    <property type="entry name" value="LexA_DNA_bind"/>
    <property type="match status" value="1"/>
</dbReference>
<dbReference type="InterPro" id="IPR036286">
    <property type="entry name" value="LexA/Signal_pep-like_sf"/>
</dbReference>
<feature type="domain" description="Peptidase S24/S26A/S26B/S26C" evidence="14">
    <location>
        <begin position="86"/>
        <end position="199"/>
    </location>
</feature>
<dbReference type="InterPro" id="IPR006200">
    <property type="entry name" value="LexA"/>
</dbReference>
<keyword evidence="6 12" id="KW-0068">Autocatalytic cleavage</keyword>
<dbReference type="SUPFAM" id="SSF46785">
    <property type="entry name" value="Winged helix' DNA-binding domain"/>
    <property type="match status" value="1"/>
</dbReference>